<evidence type="ECO:0008006" key="5">
    <source>
        <dbReference type="Google" id="ProtNLM"/>
    </source>
</evidence>
<gene>
    <name evidence="3" type="ORF">OFY01_07500</name>
</gene>
<protein>
    <recommendedName>
        <fullName evidence="5">Translation initiation factor IF-2</fullName>
    </recommendedName>
</protein>
<evidence type="ECO:0000256" key="2">
    <source>
        <dbReference type="SAM" id="MobiDB-lite"/>
    </source>
</evidence>
<dbReference type="RefSeq" id="WP_266597559.1">
    <property type="nucleotide sequence ID" value="NZ_JAPHNL010000057.1"/>
</dbReference>
<keyword evidence="1" id="KW-0175">Coiled coil</keyword>
<feature type="region of interest" description="Disordered" evidence="2">
    <location>
        <begin position="152"/>
        <end position="299"/>
    </location>
</feature>
<feature type="compositionally biased region" description="Low complexity" evidence="2">
    <location>
        <begin position="288"/>
        <end position="299"/>
    </location>
</feature>
<keyword evidence="4" id="KW-1185">Reference proteome</keyword>
<evidence type="ECO:0000256" key="1">
    <source>
        <dbReference type="SAM" id="Coils"/>
    </source>
</evidence>
<name>A0ABT3TRF0_9ACTN</name>
<dbReference type="EMBL" id="JAPHNL010000057">
    <property type="protein sequence ID" value="MCX3059615.1"/>
    <property type="molecule type" value="Genomic_DNA"/>
</dbReference>
<comment type="caution">
    <text evidence="3">The sequence shown here is derived from an EMBL/GenBank/DDBJ whole genome shotgun (WGS) entry which is preliminary data.</text>
</comment>
<sequence length="299" mass="31127">MILAIVASVLGGIMICGGLFLRRLLGEIAELRRQITRCDRQMRAQRARENFLRQLLAQDEDDDRHGDDPLPQRAVANGYAPITEPQAEVARPVRRKGHLGLHIGGIAAALTSVTTIVRQALRLHTAQATTAVAGVAVTSATAALITMQPWSAEDSEAPASAPTGLASPYTRPTRHQTSPTPSSSPTTGALTQPPSPDSLPSVSPSEAFTLSPFPSVVAGSPDPARTAPPRTHRLSDQHAPHGRGSRKGEGGNRGSSPKPAPHGQSREGGHSRPSAPPGQARGRPKPGPAAAAHGKGAHG</sequence>
<reference evidence="3" key="1">
    <citation type="submission" date="2022-10" db="EMBL/GenBank/DDBJ databases">
        <title>Streptomyces beihaiensis sp. nov., a chitin degrading actinobacterium, isolated from shrimp pond soil.</title>
        <authorList>
            <person name="Xie J."/>
            <person name="Shen N."/>
        </authorList>
    </citation>
    <scope>NUCLEOTIDE SEQUENCE</scope>
    <source>
        <strain evidence="3">GXMU-J5</strain>
    </source>
</reference>
<organism evidence="3 4">
    <name type="scientific">Streptomyces beihaiensis</name>
    <dbReference type="NCBI Taxonomy" id="2984495"/>
    <lineage>
        <taxon>Bacteria</taxon>
        <taxon>Bacillati</taxon>
        <taxon>Actinomycetota</taxon>
        <taxon>Actinomycetes</taxon>
        <taxon>Kitasatosporales</taxon>
        <taxon>Streptomycetaceae</taxon>
        <taxon>Streptomyces</taxon>
    </lineage>
</organism>
<feature type="compositionally biased region" description="Low complexity" evidence="2">
    <location>
        <begin position="177"/>
        <end position="187"/>
    </location>
</feature>
<feature type="coiled-coil region" evidence="1">
    <location>
        <begin position="21"/>
        <end position="48"/>
    </location>
</feature>
<proteinExistence type="predicted"/>
<dbReference type="Proteomes" id="UP001163064">
    <property type="component" value="Unassembled WGS sequence"/>
</dbReference>
<accession>A0ABT3TRF0</accession>
<evidence type="ECO:0000313" key="4">
    <source>
        <dbReference type="Proteomes" id="UP001163064"/>
    </source>
</evidence>
<evidence type="ECO:0000313" key="3">
    <source>
        <dbReference type="EMBL" id="MCX3059615.1"/>
    </source>
</evidence>